<dbReference type="PRINTS" id="PR00723">
    <property type="entry name" value="SUBTILISIN"/>
</dbReference>
<name>K3X3V7_GLOUD</name>
<feature type="domain" description="Peptidase S8/S53" evidence="10">
    <location>
        <begin position="168"/>
        <end position="444"/>
    </location>
</feature>
<sequence>MVADAAPLPRIHPSVHRALEKQGSADIIVTLKQTPAAAIASVQEADFDSRGAKIEALVGRLEQLATESQSALNAVLAQESAPAAPLYQEKTSFWISNQVFIKGASHELVQRLSALPSLSEVREQLILPLPAPIHQEDTGNSTSTGVLANEWGITKIGAPSVWASGNTGQKVVVSTIDTGVLYTHEALKNNFRSSHGWFDPFKKTTTPTDENGHGTHTMGTIAGSGGIGVAPGAKWIACRGCTTEGCTEADLLSCAQFITCPTDADGKNKDCAFAPHVVSNSWGGGQGDTFYKAAVDTWVAAGIIPVFANGNEGPECGTANSPGDYENVIAVGATDSNDALASFSSKGPAKSGLLKPEVSAPGSSVRSSWNSGPTSYKSISGTSMACPHVSGIVALLLNANPGLKFADVKKILTSTTDTKTLQPAGKTCGSISDDTFPNSSFGYGRVNAQKAVNAAGSSPAPVPTSPTPSTAPTPAPSSAAPPPRPSPAPSTVAPTPAPGACATLGYFECTKSPSCTWDWSSFSCAKKA</sequence>
<evidence type="ECO:0000256" key="9">
    <source>
        <dbReference type="SAM" id="MobiDB-lite"/>
    </source>
</evidence>
<keyword evidence="4 8" id="KW-0720">Serine protease</keyword>
<dbReference type="STRING" id="431595.K3X3V7"/>
<evidence type="ECO:0000256" key="1">
    <source>
        <dbReference type="ARBA" id="ARBA00011073"/>
    </source>
</evidence>
<evidence type="ECO:0000256" key="4">
    <source>
        <dbReference type="ARBA" id="ARBA00022825"/>
    </source>
</evidence>
<accession>K3X3V7</accession>
<reference evidence="11" key="3">
    <citation type="submission" date="2015-02" db="UniProtKB">
        <authorList>
            <consortium name="EnsemblProtists"/>
        </authorList>
    </citation>
    <scope>IDENTIFICATION</scope>
    <source>
        <strain evidence="11">DAOM BR144</strain>
    </source>
</reference>
<dbReference type="EC" id="3.4.21.62" evidence="6"/>
<evidence type="ECO:0000256" key="7">
    <source>
        <dbReference type="PIRSR" id="PIRSR615500-1"/>
    </source>
</evidence>
<reference evidence="12" key="2">
    <citation type="submission" date="2010-04" db="EMBL/GenBank/DDBJ databases">
        <authorList>
            <person name="Buell R."/>
            <person name="Hamilton J."/>
            <person name="Hostetler J."/>
        </authorList>
    </citation>
    <scope>NUCLEOTIDE SEQUENCE [LARGE SCALE GENOMIC DNA]</scope>
    <source>
        <strain evidence="12">DAOM:BR144</strain>
    </source>
</reference>
<dbReference type="EMBL" id="GL376637">
    <property type="status" value="NOT_ANNOTATED_CDS"/>
    <property type="molecule type" value="Genomic_DNA"/>
</dbReference>
<feature type="region of interest" description="Disordered" evidence="9">
    <location>
        <begin position="452"/>
        <end position="495"/>
    </location>
</feature>
<feature type="active site" description="Charge relay system" evidence="7 8">
    <location>
        <position position="213"/>
    </location>
</feature>
<dbReference type="PANTHER" id="PTHR43806:SF67">
    <property type="entry name" value="EGF-LIKE DOMAIN-CONTAINING PROTEIN"/>
    <property type="match status" value="1"/>
</dbReference>
<dbReference type="Proteomes" id="UP000019132">
    <property type="component" value="Unassembled WGS sequence"/>
</dbReference>
<dbReference type="InterPro" id="IPR050131">
    <property type="entry name" value="Peptidase_S8_subtilisin-like"/>
</dbReference>
<comment type="similarity">
    <text evidence="1 8">Belongs to the peptidase S8 family.</text>
</comment>
<evidence type="ECO:0000313" key="12">
    <source>
        <dbReference type="Proteomes" id="UP000019132"/>
    </source>
</evidence>
<organism evidence="11 12">
    <name type="scientific">Globisporangium ultimum (strain ATCC 200006 / CBS 805.95 / DAOM BR144)</name>
    <name type="common">Pythium ultimum</name>
    <dbReference type="NCBI Taxonomy" id="431595"/>
    <lineage>
        <taxon>Eukaryota</taxon>
        <taxon>Sar</taxon>
        <taxon>Stramenopiles</taxon>
        <taxon>Oomycota</taxon>
        <taxon>Peronosporomycetes</taxon>
        <taxon>Pythiales</taxon>
        <taxon>Pythiaceae</taxon>
        <taxon>Globisporangium</taxon>
    </lineage>
</organism>
<keyword evidence="2 8" id="KW-0645">Protease</keyword>
<dbReference type="PROSITE" id="PS00138">
    <property type="entry name" value="SUBTILASE_SER"/>
    <property type="match status" value="1"/>
</dbReference>
<evidence type="ECO:0000256" key="3">
    <source>
        <dbReference type="ARBA" id="ARBA00022801"/>
    </source>
</evidence>
<protein>
    <recommendedName>
        <fullName evidence="6">subtilisin</fullName>
        <ecNumber evidence="6">3.4.21.62</ecNumber>
    </recommendedName>
</protein>
<keyword evidence="12" id="KW-1185">Reference proteome</keyword>
<evidence type="ECO:0000313" key="11">
    <source>
        <dbReference type="EnsemblProtists" id="PYU1_T011906"/>
    </source>
</evidence>
<dbReference type="HOGENOM" id="CLU_011263_7_3_1"/>
<dbReference type="PROSITE" id="PS51892">
    <property type="entry name" value="SUBTILASE"/>
    <property type="match status" value="1"/>
</dbReference>
<dbReference type="InterPro" id="IPR015500">
    <property type="entry name" value="Peptidase_S8_subtilisin-rel"/>
</dbReference>
<dbReference type="GO" id="GO:0006508">
    <property type="term" value="P:proteolysis"/>
    <property type="evidence" value="ECO:0007669"/>
    <property type="project" value="UniProtKB-KW"/>
</dbReference>
<dbReference type="InterPro" id="IPR023828">
    <property type="entry name" value="Peptidase_S8_Ser-AS"/>
</dbReference>
<dbReference type="eggNOG" id="KOG4266">
    <property type="taxonomic scope" value="Eukaryota"/>
</dbReference>
<evidence type="ECO:0000259" key="10">
    <source>
        <dbReference type="Pfam" id="PF00082"/>
    </source>
</evidence>
<feature type="compositionally biased region" description="Polar residues" evidence="9">
    <location>
        <begin position="361"/>
        <end position="372"/>
    </location>
</feature>
<dbReference type="GO" id="GO:0004252">
    <property type="term" value="F:serine-type endopeptidase activity"/>
    <property type="evidence" value="ECO:0007669"/>
    <property type="project" value="UniProtKB-UniRule"/>
</dbReference>
<dbReference type="PANTHER" id="PTHR43806">
    <property type="entry name" value="PEPTIDASE S8"/>
    <property type="match status" value="1"/>
</dbReference>
<comment type="catalytic activity">
    <reaction evidence="5">
        <text>Hydrolysis of proteins with broad specificity for peptide bonds, and a preference for a large uncharged residue in P1. Hydrolyzes peptide amides.</text>
        <dbReference type="EC" id="3.4.21.62"/>
    </reaction>
</comment>
<dbReference type="InterPro" id="IPR036852">
    <property type="entry name" value="Peptidase_S8/S53_dom_sf"/>
</dbReference>
<evidence type="ECO:0000256" key="6">
    <source>
        <dbReference type="ARBA" id="ARBA00023619"/>
    </source>
</evidence>
<evidence type="ECO:0000256" key="2">
    <source>
        <dbReference type="ARBA" id="ARBA00022670"/>
    </source>
</evidence>
<proteinExistence type="inferred from homology"/>
<dbReference type="VEuPathDB" id="FungiDB:PYU1_G011880"/>
<evidence type="ECO:0000256" key="8">
    <source>
        <dbReference type="PROSITE-ProRule" id="PRU01240"/>
    </source>
</evidence>
<feature type="active site" description="Charge relay system" evidence="7 8">
    <location>
        <position position="177"/>
    </location>
</feature>
<dbReference type="InParanoid" id="K3X3V7"/>
<dbReference type="AlphaFoldDB" id="K3X3V7"/>
<feature type="active site" description="Charge relay system" evidence="7 8">
    <location>
        <position position="383"/>
    </location>
</feature>
<feature type="compositionally biased region" description="Pro residues" evidence="9">
    <location>
        <begin position="460"/>
        <end position="488"/>
    </location>
</feature>
<dbReference type="Gene3D" id="3.40.50.200">
    <property type="entry name" value="Peptidase S8/S53 domain"/>
    <property type="match status" value="1"/>
</dbReference>
<dbReference type="EnsemblProtists" id="PYU1_T011906">
    <property type="protein sequence ID" value="PYU1_T011906"/>
    <property type="gene ID" value="PYU1_G011880"/>
</dbReference>
<feature type="region of interest" description="Disordered" evidence="9">
    <location>
        <begin position="345"/>
        <end position="372"/>
    </location>
</feature>
<keyword evidence="3 8" id="KW-0378">Hydrolase</keyword>
<evidence type="ECO:0000256" key="5">
    <source>
        <dbReference type="ARBA" id="ARBA00023529"/>
    </source>
</evidence>
<dbReference type="InterPro" id="IPR000209">
    <property type="entry name" value="Peptidase_S8/S53_dom"/>
</dbReference>
<dbReference type="Pfam" id="PF00082">
    <property type="entry name" value="Peptidase_S8"/>
    <property type="match status" value="1"/>
</dbReference>
<dbReference type="SUPFAM" id="SSF52743">
    <property type="entry name" value="Subtilisin-like"/>
    <property type="match status" value="1"/>
</dbReference>
<reference evidence="12" key="1">
    <citation type="journal article" date="2010" name="Genome Biol.">
        <title>Genome sequence of the necrotrophic plant pathogen Pythium ultimum reveals original pathogenicity mechanisms and effector repertoire.</title>
        <authorList>
            <person name="Levesque C.A."/>
            <person name="Brouwer H."/>
            <person name="Cano L."/>
            <person name="Hamilton J.P."/>
            <person name="Holt C."/>
            <person name="Huitema E."/>
            <person name="Raffaele S."/>
            <person name="Robideau G.P."/>
            <person name="Thines M."/>
            <person name="Win J."/>
            <person name="Zerillo M.M."/>
            <person name="Beakes G.W."/>
            <person name="Boore J.L."/>
            <person name="Busam D."/>
            <person name="Dumas B."/>
            <person name="Ferriera S."/>
            <person name="Fuerstenberg S.I."/>
            <person name="Gachon C.M."/>
            <person name="Gaulin E."/>
            <person name="Govers F."/>
            <person name="Grenville-Briggs L."/>
            <person name="Horner N."/>
            <person name="Hostetler J."/>
            <person name="Jiang R.H."/>
            <person name="Johnson J."/>
            <person name="Krajaejun T."/>
            <person name="Lin H."/>
            <person name="Meijer H.J."/>
            <person name="Moore B."/>
            <person name="Morris P."/>
            <person name="Phuntmart V."/>
            <person name="Puiu D."/>
            <person name="Shetty J."/>
            <person name="Stajich J.E."/>
            <person name="Tripathy S."/>
            <person name="Wawra S."/>
            <person name="van West P."/>
            <person name="Whitty B.R."/>
            <person name="Coutinho P.M."/>
            <person name="Henrissat B."/>
            <person name="Martin F."/>
            <person name="Thomas P.D."/>
            <person name="Tyler B.M."/>
            <person name="De Vries R.P."/>
            <person name="Kamoun S."/>
            <person name="Yandell M."/>
            <person name="Tisserat N."/>
            <person name="Buell C.R."/>
        </authorList>
    </citation>
    <scope>NUCLEOTIDE SEQUENCE</scope>
    <source>
        <strain evidence="12">DAOM:BR144</strain>
    </source>
</reference>
<dbReference type="OMA" id="MINTCAQ"/>